<dbReference type="PANTHER" id="PTHR46797:SF1">
    <property type="entry name" value="METHYLPHOSPHONATE SYNTHASE"/>
    <property type="match status" value="1"/>
</dbReference>
<dbReference type="Gene3D" id="1.10.260.40">
    <property type="entry name" value="lambda repressor-like DNA-binding domains"/>
    <property type="match status" value="1"/>
</dbReference>
<keyword evidence="1" id="KW-0238">DNA-binding</keyword>
<keyword evidence="2" id="KW-0472">Membrane</keyword>
<dbReference type="InterPro" id="IPR050807">
    <property type="entry name" value="TransReg_Diox_bact_type"/>
</dbReference>
<protein>
    <recommendedName>
        <fullName evidence="3">HTH cro/C1-type domain-containing protein</fullName>
    </recommendedName>
</protein>
<evidence type="ECO:0000313" key="4">
    <source>
        <dbReference type="EMBL" id="GAA0871053.1"/>
    </source>
</evidence>
<feature type="transmembrane region" description="Helical" evidence="2">
    <location>
        <begin position="227"/>
        <end position="246"/>
    </location>
</feature>
<evidence type="ECO:0000313" key="5">
    <source>
        <dbReference type="Proteomes" id="UP001500507"/>
    </source>
</evidence>
<dbReference type="Proteomes" id="UP001500507">
    <property type="component" value="Unassembled WGS sequence"/>
</dbReference>
<feature type="transmembrane region" description="Helical" evidence="2">
    <location>
        <begin position="132"/>
        <end position="155"/>
    </location>
</feature>
<name>A0ABN1MD80_9FLAO</name>
<evidence type="ECO:0000259" key="3">
    <source>
        <dbReference type="PROSITE" id="PS50943"/>
    </source>
</evidence>
<gene>
    <name evidence="4" type="ORF">GCM10009117_01980</name>
</gene>
<sequence length="275" mass="30776">MMKQPELGQKILELRQLKGVTQEELVEQCNISVRTIQRIEAGETMPRMYTIKTILSALDRDLDDLNQASLFETKVKEAMLFSIDEGKDVSFLFKQLHIGWIAGVLSMILFIFEAIEDTYYIMNKEYLYAKPLTITIGVASILVFSVFMRSFILLGNLFKNDVLKYVSILFIAINAVVCIYALIDLDFEYLPVEAYGIIFLICWGMMSLFFGIALLKLMGLGNLPKATGMLQIVIGAMMLTIFLGIVAGPASIIAQGFSVAVILKAIEVIKKQVNA</sequence>
<dbReference type="EMBL" id="BAAAFG010000001">
    <property type="protein sequence ID" value="GAA0871053.1"/>
    <property type="molecule type" value="Genomic_DNA"/>
</dbReference>
<organism evidence="4 5">
    <name type="scientific">Gangjinia marincola</name>
    <dbReference type="NCBI Taxonomy" id="578463"/>
    <lineage>
        <taxon>Bacteria</taxon>
        <taxon>Pseudomonadati</taxon>
        <taxon>Bacteroidota</taxon>
        <taxon>Flavobacteriia</taxon>
        <taxon>Flavobacteriales</taxon>
        <taxon>Flavobacteriaceae</taxon>
        <taxon>Gangjinia</taxon>
    </lineage>
</organism>
<dbReference type="InterPro" id="IPR010982">
    <property type="entry name" value="Lambda_DNA-bd_dom_sf"/>
</dbReference>
<reference evidence="4 5" key="1">
    <citation type="journal article" date="2019" name="Int. J. Syst. Evol. Microbiol.">
        <title>The Global Catalogue of Microorganisms (GCM) 10K type strain sequencing project: providing services to taxonomists for standard genome sequencing and annotation.</title>
        <authorList>
            <consortium name="The Broad Institute Genomics Platform"/>
            <consortium name="The Broad Institute Genome Sequencing Center for Infectious Disease"/>
            <person name="Wu L."/>
            <person name="Ma J."/>
        </authorList>
    </citation>
    <scope>NUCLEOTIDE SEQUENCE [LARGE SCALE GENOMIC DNA]</scope>
    <source>
        <strain evidence="4 5">JCM 16082</strain>
    </source>
</reference>
<dbReference type="PROSITE" id="PS50943">
    <property type="entry name" value="HTH_CROC1"/>
    <property type="match status" value="1"/>
</dbReference>
<keyword evidence="2" id="KW-0812">Transmembrane</keyword>
<dbReference type="Pfam" id="PF01381">
    <property type="entry name" value="HTH_3"/>
    <property type="match status" value="1"/>
</dbReference>
<feature type="transmembrane region" description="Helical" evidence="2">
    <location>
        <begin position="162"/>
        <end position="183"/>
    </location>
</feature>
<dbReference type="SMART" id="SM00530">
    <property type="entry name" value="HTH_XRE"/>
    <property type="match status" value="1"/>
</dbReference>
<feature type="transmembrane region" description="Helical" evidence="2">
    <location>
        <begin position="195"/>
        <end position="215"/>
    </location>
</feature>
<comment type="caution">
    <text evidence="4">The sequence shown here is derived from an EMBL/GenBank/DDBJ whole genome shotgun (WGS) entry which is preliminary data.</text>
</comment>
<dbReference type="PANTHER" id="PTHR46797">
    <property type="entry name" value="HTH-TYPE TRANSCRIPTIONAL REGULATOR"/>
    <property type="match status" value="1"/>
</dbReference>
<evidence type="ECO:0000256" key="1">
    <source>
        <dbReference type="ARBA" id="ARBA00023125"/>
    </source>
</evidence>
<dbReference type="SUPFAM" id="SSF47413">
    <property type="entry name" value="lambda repressor-like DNA-binding domains"/>
    <property type="match status" value="1"/>
</dbReference>
<proteinExistence type="predicted"/>
<dbReference type="CDD" id="cd00093">
    <property type="entry name" value="HTH_XRE"/>
    <property type="match status" value="1"/>
</dbReference>
<evidence type="ECO:0000256" key="2">
    <source>
        <dbReference type="SAM" id="Phobius"/>
    </source>
</evidence>
<feature type="transmembrane region" description="Helical" evidence="2">
    <location>
        <begin position="91"/>
        <end position="112"/>
    </location>
</feature>
<keyword evidence="5" id="KW-1185">Reference proteome</keyword>
<accession>A0ABN1MD80</accession>
<feature type="domain" description="HTH cro/C1-type" evidence="3">
    <location>
        <begin position="11"/>
        <end position="65"/>
    </location>
</feature>
<keyword evidence="2" id="KW-1133">Transmembrane helix</keyword>
<dbReference type="InterPro" id="IPR001387">
    <property type="entry name" value="Cro/C1-type_HTH"/>
</dbReference>